<organism evidence="2 3">
    <name type="scientific">Pedobacter gandavensis</name>
    <dbReference type="NCBI Taxonomy" id="2679963"/>
    <lineage>
        <taxon>Bacteria</taxon>
        <taxon>Pseudomonadati</taxon>
        <taxon>Bacteroidota</taxon>
        <taxon>Sphingobacteriia</taxon>
        <taxon>Sphingobacteriales</taxon>
        <taxon>Sphingobacteriaceae</taxon>
        <taxon>Pedobacter</taxon>
    </lineage>
</organism>
<name>A0ABR6ETL1_9SPHI</name>
<keyword evidence="3" id="KW-1185">Reference proteome</keyword>
<feature type="transmembrane region" description="Helical" evidence="1">
    <location>
        <begin position="85"/>
        <end position="102"/>
    </location>
</feature>
<dbReference type="RefSeq" id="WP_182954743.1">
    <property type="nucleotide sequence ID" value="NZ_WNXC01000001.1"/>
</dbReference>
<dbReference type="Pfam" id="PF07784">
    <property type="entry name" value="DUF1622"/>
    <property type="match status" value="1"/>
</dbReference>
<dbReference type="InterPro" id="IPR012427">
    <property type="entry name" value="DUF1622"/>
</dbReference>
<accession>A0ABR6ETL1</accession>
<dbReference type="PANTHER" id="PTHR38468">
    <property type="entry name" value="SLL0939 PROTEIN"/>
    <property type="match status" value="1"/>
</dbReference>
<protein>
    <submittedName>
        <fullName evidence="2">DUF1622 domain-containing protein</fullName>
    </submittedName>
</protein>
<feature type="transmembrane region" description="Helical" evidence="1">
    <location>
        <begin position="54"/>
        <end position="73"/>
    </location>
</feature>
<comment type="caution">
    <text evidence="2">The sequence shown here is derived from an EMBL/GenBank/DDBJ whole genome shotgun (WGS) entry which is preliminary data.</text>
</comment>
<evidence type="ECO:0000256" key="1">
    <source>
        <dbReference type="SAM" id="Phobius"/>
    </source>
</evidence>
<keyword evidence="1" id="KW-0472">Membrane</keyword>
<keyword evidence="1" id="KW-0812">Transmembrane</keyword>
<dbReference type="Proteomes" id="UP000636110">
    <property type="component" value="Unassembled WGS sequence"/>
</dbReference>
<evidence type="ECO:0000313" key="2">
    <source>
        <dbReference type="EMBL" id="MBB2148605.1"/>
    </source>
</evidence>
<reference evidence="2 3" key="1">
    <citation type="submission" date="2019-11" db="EMBL/GenBank/DDBJ databases">
        <title>Description of Pedobacter sp. LMG 31462T.</title>
        <authorList>
            <person name="Carlier A."/>
            <person name="Qi S."/>
            <person name="Vandamme P."/>
        </authorList>
    </citation>
    <scope>NUCLEOTIDE SEQUENCE [LARGE SCALE GENOMIC DNA]</scope>
    <source>
        <strain evidence="2 3">LMG 31462</strain>
    </source>
</reference>
<feature type="transmembrane region" description="Helical" evidence="1">
    <location>
        <begin position="12"/>
        <end position="33"/>
    </location>
</feature>
<sequence length="121" mass="13726">MMHEILIYTSHIISYISIAIICYGAAIGLFHFVKNEFNRLGKGFSLHRTVQIKIEVGYYLLLGLEFLIASDIIETIVNPTFQDLGILAGTVVIRTGLSYFLNKEIDDLKTEKTRTDQSLKK</sequence>
<dbReference type="PANTHER" id="PTHR38468:SF1">
    <property type="entry name" value="SLL0939 PROTEIN"/>
    <property type="match status" value="1"/>
</dbReference>
<dbReference type="EMBL" id="WNXC01000001">
    <property type="protein sequence ID" value="MBB2148605.1"/>
    <property type="molecule type" value="Genomic_DNA"/>
</dbReference>
<evidence type="ECO:0000313" key="3">
    <source>
        <dbReference type="Proteomes" id="UP000636110"/>
    </source>
</evidence>
<proteinExistence type="predicted"/>
<gene>
    <name evidence="2" type="ORF">GM920_06735</name>
</gene>
<keyword evidence="1" id="KW-1133">Transmembrane helix</keyword>